<accession>A0A095A3W4</accession>
<sequence>MVMATGKCLVNHSYYLRDEISAQLQSHSSTDCRDHYDKFYMSGIMKELMCSPCPFPLVKEHTYPNKLFDSEVENNPPCDLRLDHQKSLGYLPYRDEFEIEYMNSAEEVLNSVYTTSNCNKLDKGK</sequence>
<dbReference type="AlphaFoldDB" id="A0A095A3W4"/>
<dbReference type="InterPro" id="IPR055141">
    <property type="entry name" value="TADA2A_B-like_dom"/>
</dbReference>
<proteinExistence type="predicted"/>
<evidence type="ECO:0000259" key="1">
    <source>
        <dbReference type="Pfam" id="PF22941"/>
    </source>
</evidence>
<organism evidence="2">
    <name type="scientific">Schistosoma haematobium</name>
    <name type="common">Blood fluke</name>
    <dbReference type="NCBI Taxonomy" id="6185"/>
    <lineage>
        <taxon>Eukaryota</taxon>
        <taxon>Metazoa</taxon>
        <taxon>Spiralia</taxon>
        <taxon>Lophotrochozoa</taxon>
        <taxon>Platyhelminthes</taxon>
        <taxon>Trematoda</taxon>
        <taxon>Digenea</taxon>
        <taxon>Strigeidida</taxon>
        <taxon>Schistosomatoidea</taxon>
        <taxon>Schistosomatidae</taxon>
        <taxon>Schistosoma</taxon>
    </lineage>
</organism>
<feature type="domain" description="Transcriptional adapter 2-alpha/beta-like" evidence="1">
    <location>
        <begin position="88"/>
        <end position="122"/>
    </location>
</feature>
<name>A0A095A3W4_SCHHA</name>
<reference evidence="2" key="1">
    <citation type="journal article" date="2012" name="Nat. Genet.">
        <title>Whole-genome sequence of Schistosoma haematobium.</title>
        <authorList>
            <person name="Young N.D."/>
            <person name="Jex A.R."/>
            <person name="Li B."/>
            <person name="Liu S."/>
            <person name="Yang L."/>
            <person name="Xiong Z."/>
            <person name="Li Y."/>
            <person name="Cantacessi C."/>
            <person name="Hall R.S."/>
            <person name="Xu X."/>
            <person name="Chen F."/>
            <person name="Wu X."/>
            <person name="Zerlotini A."/>
            <person name="Oliveira G."/>
            <person name="Hofmann A."/>
            <person name="Zhang G."/>
            <person name="Fang X."/>
            <person name="Kang Y."/>
            <person name="Campbell B.E."/>
            <person name="Loukas A."/>
            <person name="Ranganathan S."/>
            <person name="Rollinson D."/>
            <person name="Rinaldi G."/>
            <person name="Brindley P.J."/>
            <person name="Yang H."/>
            <person name="Wang J."/>
            <person name="Wang J."/>
            <person name="Gasser R.B."/>
        </authorList>
    </citation>
    <scope>NUCLEOTIDE SEQUENCE [LARGE SCALE GENOMIC DNA]</scope>
</reference>
<protein>
    <submittedName>
        <fullName evidence="2">Transcriptional adapter 2-beta</fullName>
    </submittedName>
</protein>
<dbReference type="EMBL" id="KL251960">
    <property type="protein sequence ID" value="KGB41557.1"/>
    <property type="molecule type" value="Genomic_DNA"/>
</dbReference>
<evidence type="ECO:0000313" key="2">
    <source>
        <dbReference type="EMBL" id="KGB41557.1"/>
    </source>
</evidence>
<dbReference type="STRING" id="6185.A0A095A3W4"/>
<dbReference type="Pfam" id="PF22941">
    <property type="entry name" value="TADA2A-like_3rd"/>
    <property type="match status" value="1"/>
</dbReference>
<gene>
    <name evidence="2" type="ORF">MS3_10087</name>
</gene>